<feature type="non-terminal residue" evidence="1">
    <location>
        <position position="1"/>
    </location>
</feature>
<dbReference type="AlphaFoldDB" id="X1MF37"/>
<comment type="caution">
    <text evidence="1">The sequence shown here is derived from an EMBL/GenBank/DDBJ whole genome shotgun (WGS) entry which is preliminary data.</text>
</comment>
<name>X1MF37_9ZZZZ</name>
<gene>
    <name evidence="1" type="ORF">S06H3_11548</name>
</gene>
<accession>X1MF37</accession>
<proteinExistence type="predicted"/>
<organism evidence="1">
    <name type="scientific">marine sediment metagenome</name>
    <dbReference type="NCBI Taxonomy" id="412755"/>
    <lineage>
        <taxon>unclassified sequences</taxon>
        <taxon>metagenomes</taxon>
        <taxon>ecological metagenomes</taxon>
    </lineage>
</organism>
<sequence>GKVDSLPLLTKREVADKILDRVVGLLAKKGS</sequence>
<evidence type="ECO:0000313" key="1">
    <source>
        <dbReference type="EMBL" id="GAI16706.1"/>
    </source>
</evidence>
<reference evidence="1" key="1">
    <citation type="journal article" date="2014" name="Front. Microbiol.">
        <title>High frequency of phylogenetically diverse reductive dehalogenase-homologous genes in deep subseafloor sedimentary metagenomes.</title>
        <authorList>
            <person name="Kawai M."/>
            <person name="Futagami T."/>
            <person name="Toyoda A."/>
            <person name="Takaki Y."/>
            <person name="Nishi S."/>
            <person name="Hori S."/>
            <person name="Arai W."/>
            <person name="Tsubouchi T."/>
            <person name="Morono Y."/>
            <person name="Uchiyama I."/>
            <person name="Ito T."/>
            <person name="Fujiyama A."/>
            <person name="Inagaki F."/>
            <person name="Takami H."/>
        </authorList>
    </citation>
    <scope>NUCLEOTIDE SEQUENCE</scope>
    <source>
        <strain evidence="1">Expedition CK06-06</strain>
    </source>
</reference>
<protein>
    <submittedName>
        <fullName evidence="1">Uncharacterized protein</fullName>
    </submittedName>
</protein>
<dbReference type="EMBL" id="BARV01005633">
    <property type="protein sequence ID" value="GAI16706.1"/>
    <property type="molecule type" value="Genomic_DNA"/>
</dbReference>